<keyword evidence="6 10" id="KW-1133">Transmembrane helix</keyword>
<gene>
    <name evidence="11" type="ORF">BRAFLDRAFT_83543</name>
</gene>
<dbReference type="AlphaFoldDB" id="C3ZI38"/>
<keyword evidence="9" id="KW-0325">Glycoprotein</keyword>
<evidence type="ECO:0000256" key="5">
    <source>
        <dbReference type="ARBA" id="ARBA00022968"/>
    </source>
</evidence>
<sequence>MTTDNRVDTLKLATAITLCLCVVFMLYVSYTPDEISEFVLLNDRLQPMPVRDVMARPILVRQDRQHIQALPAVQVVTAETSCTPKKNFVFIKVQQETASNTVQRILLRYAYRHNLTVMLPRSGGSFRWLTFTDDFDGLPVKDGNYNVIAHHLRYSEEIKRKMPEDTVYFTILQHPVSHMKSSFHQWRLHKHYKISSKDPVNAFFKDPYLYSINDSTSFKTYHPIKNRQAFDLGFNTSWQWGDQHTKAHFKELAKTIRVVLLVERFDESLVMLKRLMCWDMQDILYQPVSNFETNRYTNVTLRHKQEMAFRNWSSIDFALYDYSQKMFNETSKRIGLGFMNEVQYFRRLNSWLYFEGCRGHRGRNFTHFGVEKSRWHDRFESDGALCVAIERSRGIWDAKLGLRQNAELRKSNDSQRFIREEISVPSAKITNLDTLASDTDRLEMKRDGLELAASPRCNKHKMLNGCPTDLIGVIKSGSSAAAMFLVGLILDERLSDAISTASCAVTSRTIGACVHALSEDLKDHRNIEELSGCGKGGEDWRRKVPNVSERASQSSMTSNVWTLPSLKALHNIRGDSGPDRRRLGASLWLDFSNFWRLHSITSICNVHGGTYPGERLSDTISTVTCARVCALRSKCSQ</sequence>
<keyword evidence="7" id="KW-0333">Golgi apparatus</keyword>
<evidence type="ECO:0000256" key="1">
    <source>
        <dbReference type="ARBA" id="ARBA00004323"/>
    </source>
</evidence>
<dbReference type="PANTHER" id="PTHR14647:SF87">
    <property type="entry name" value="PUTATIVE-RELATED"/>
    <property type="match status" value="1"/>
</dbReference>
<dbReference type="EMBL" id="GG666626">
    <property type="protein sequence ID" value="EEN47780.1"/>
    <property type="molecule type" value="Genomic_DNA"/>
</dbReference>
<evidence type="ECO:0000256" key="10">
    <source>
        <dbReference type="SAM" id="Phobius"/>
    </source>
</evidence>
<protein>
    <submittedName>
        <fullName evidence="11">Uncharacterized protein</fullName>
    </submittedName>
</protein>
<dbReference type="PANTHER" id="PTHR14647">
    <property type="entry name" value="GALACTOSE-3-O-SULFOTRANSFERASE"/>
    <property type="match status" value="1"/>
</dbReference>
<reference evidence="11" key="1">
    <citation type="journal article" date="2008" name="Nature">
        <title>The amphioxus genome and the evolution of the chordate karyotype.</title>
        <authorList>
            <consortium name="US DOE Joint Genome Institute (JGI-PGF)"/>
            <person name="Putnam N.H."/>
            <person name="Butts T."/>
            <person name="Ferrier D.E.K."/>
            <person name="Furlong R.F."/>
            <person name="Hellsten U."/>
            <person name="Kawashima T."/>
            <person name="Robinson-Rechavi M."/>
            <person name="Shoguchi E."/>
            <person name="Terry A."/>
            <person name="Yu J.-K."/>
            <person name="Benito-Gutierrez E.L."/>
            <person name="Dubchak I."/>
            <person name="Garcia-Fernandez J."/>
            <person name="Gibson-Brown J.J."/>
            <person name="Grigoriev I.V."/>
            <person name="Horton A.C."/>
            <person name="de Jong P.J."/>
            <person name="Jurka J."/>
            <person name="Kapitonov V.V."/>
            <person name="Kohara Y."/>
            <person name="Kuroki Y."/>
            <person name="Lindquist E."/>
            <person name="Lucas S."/>
            <person name="Osoegawa K."/>
            <person name="Pennacchio L.A."/>
            <person name="Salamov A.A."/>
            <person name="Satou Y."/>
            <person name="Sauka-Spengler T."/>
            <person name="Schmutz J."/>
            <person name="Shin-I T."/>
            <person name="Toyoda A."/>
            <person name="Bronner-Fraser M."/>
            <person name="Fujiyama A."/>
            <person name="Holland L.Z."/>
            <person name="Holland P.W.H."/>
            <person name="Satoh N."/>
            <person name="Rokhsar D.S."/>
        </authorList>
    </citation>
    <scope>NUCLEOTIDE SEQUENCE [LARGE SCALE GENOMIC DNA]</scope>
    <source>
        <strain evidence="11">S238N-H82</strain>
        <tissue evidence="11">Testes</tissue>
    </source>
</reference>
<evidence type="ECO:0000256" key="2">
    <source>
        <dbReference type="ARBA" id="ARBA00008124"/>
    </source>
</evidence>
<dbReference type="InterPro" id="IPR009729">
    <property type="entry name" value="Gal-3-0_sulfotransfrase"/>
</dbReference>
<evidence type="ECO:0000256" key="8">
    <source>
        <dbReference type="ARBA" id="ARBA00023136"/>
    </source>
</evidence>
<feature type="transmembrane region" description="Helical" evidence="10">
    <location>
        <begin position="12"/>
        <end position="30"/>
    </location>
</feature>
<keyword evidence="8 10" id="KW-0472">Membrane</keyword>
<keyword evidence="4 10" id="KW-0812">Transmembrane</keyword>
<evidence type="ECO:0000256" key="9">
    <source>
        <dbReference type="ARBA" id="ARBA00023180"/>
    </source>
</evidence>
<keyword evidence="3" id="KW-0808">Transferase</keyword>
<evidence type="ECO:0000256" key="3">
    <source>
        <dbReference type="ARBA" id="ARBA00022679"/>
    </source>
</evidence>
<dbReference type="GO" id="GO:0001733">
    <property type="term" value="F:galactosylceramide sulfotransferase activity"/>
    <property type="evidence" value="ECO:0007669"/>
    <property type="project" value="InterPro"/>
</dbReference>
<keyword evidence="5" id="KW-0735">Signal-anchor</keyword>
<dbReference type="Pfam" id="PF06990">
    <property type="entry name" value="Gal-3-0_sulfotr"/>
    <property type="match status" value="1"/>
</dbReference>
<evidence type="ECO:0000256" key="7">
    <source>
        <dbReference type="ARBA" id="ARBA00023034"/>
    </source>
</evidence>
<evidence type="ECO:0000313" key="11">
    <source>
        <dbReference type="EMBL" id="EEN47780.1"/>
    </source>
</evidence>
<dbReference type="Gene3D" id="3.40.50.300">
    <property type="entry name" value="P-loop containing nucleotide triphosphate hydrolases"/>
    <property type="match status" value="1"/>
</dbReference>
<name>C3ZI38_BRAFL</name>
<evidence type="ECO:0000256" key="6">
    <source>
        <dbReference type="ARBA" id="ARBA00022989"/>
    </source>
</evidence>
<dbReference type="GO" id="GO:0000139">
    <property type="term" value="C:Golgi membrane"/>
    <property type="evidence" value="ECO:0007669"/>
    <property type="project" value="UniProtKB-SubCell"/>
</dbReference>
<comment type="similarity">
    <text evidence="2">Belongs to the galactose-3-O-sulfotransferase family.</text>
</comment>
<dbReference type="STRING" id="7739.C3ZI38"/>
<dbReference type="InterPro" id="IPR027417">
    <property type="entry name" value="P-loop_NTPase"/>
</dbReference>
<evidence type="ECO:0000256" key="4">
    <source>
        <dbReference type="ARBA" id="ARBA00022692"/>
    </source>
</evidence>
<organism>
    <name type="scientific">Branchiostoma floridae</name>
    <name type="common">Florida lancelet</name>
    <name type="synonym">Amphioxus</name>
    <dbReference type="NCBI Taxonomy" id="7739"/>
    <lineage>
        <taxon>Eukaryota</taxon>
        <taxon>Metazoa</taxon>
        <taxon>Chordata</taxon>
        <taxon>Cephalochordata</taxon>
        <taxon>Leptocardii</taxon>
        <taxon>Amphioxiformes</taxon>
        <taxon>Branchiostomatidae</taxon>
        <taxon>Branchiostoma</taxon>
    </lineage>
</organism>
<dbReference type="GO" id="GO:0009247">
    <property type="term" value="P:glycolipid biosynthetic process"/>
    <property type="evidence" value="ECO:0007669"/>
    <property type="project" value="InterPro"/>
</dbReference>
<proteinExistence type="inferred from homology"/>
<accession>C3ZI38</accession>
<dbReference type="InParanoid" id="C3ZI38"/>
<comment type="subcellular location">
    <subcellularLocation>
        <location evidence="1">Golgi apparatus membrane</location>
        <topology evidence="1">Single-pass type II membrane protein</topology>
    </subcellularLocation>
</comment>